<keyword evidence="2" id="KW-1185">Reference proteome</keyword>
<dbReference type="OrthoDB" id="9451547at2759"/>
<accession>A0A3G2S8V1</accession>
<dbReference type="AlphaFoldDB" id="A0A3G2S8V1"/>
<dbReference type="STRING" id="425264.A0A3G2S8V1"/>
<dbReference type="VEuPathDB" id="FungiDB:DNF11_3564"/>
<protein>
    <submittedName>
        <fullName evidence="1">WHI2-like protein P4H10.16c</fullName>
    </submittedName>
</protein>
<evidence type="ECO:0000313" key="2">
    <source>
        <dbReference type="Proteomes" id="UP000269793"/>
    </source>
</evidence>
<proteinExistence type="predicted"/>
<dbReference type="PANTHER" id="PTHR13384">
    <property type="entry name" value="G PATCH DOMAIN-CONTAINING PROTEIN 1"/>
    <property type="match status" value="1"/>
</dbReference>
<sequence length="394" mass="43875">MGDEFESSADGMPSFSRLYLDLRGVCFVIDRDTLMSLPESILLCLFPNGLMLPDPVAGDDDASDAKQVYSVDSDAQCLQFVLSFFRRAQEYFYGTDTTPGVYRGAGLSPQYLDFADAMNGEMVNGLGQPLHLPLFHKQAVILLREELEFFTIPPKAMARTAAMPHTPPNMPPNATPEFTQLKNACGDALLARRQIFTALQRNVNKENNMAEQHLIDMLCMSGFEPQDEWGYRAREPARCAITSMALVLLKTGVTQPGELPGGAPPHAPPLRRPIGVQRAGIDMELGIPVNQTPTDDELGEWTDDGQGGSLRVNHQQLSTTQKLLLFWRKPARKCWWDGIDLVVPIRPTTATPAVVPPHIYGTLSPLERSWLEQGMGQLVRVWIRRVWTLEMSLI</sequence>
<dbReference type="GO" id="GO:0003723">
    <property type="term" value="F:RNA binding"/>
    <property type="evidence" value="ECO:0007669"/>
    <property type="project" value="TreeGrafter"/>
</dbReference>
<evidence type="ECO:0000313" key="1">
    <source>
        <dbReference type="EMBL" id="AYO44514.1"/>
    </source>
</evidence>
<dbReference type="GO" id="GO:0005634">
    <property type="term" value="C:nucleus"/>
    <property type="evidence" value="ECO:0007669"/>
    <property type="project" value="TreeGrafter"/>
</dbReference>
<dbReference type="PANTHER" id="PTHR13384:SF16">
    <property type="entry name" value="GROWTH REGULATION PROTEIN"/>
    <property type="match status" value="1"/>
</dbReference>
<dbReference type="Proteomes" id="UP000269793">
    <property type="component" value="Chromosome VII"/>
</dbReference>
<gene>
    <name evidence="1" type="ORF">DNF11_3564</name>
</gene>
<dbReference type="InterPro" id="IPR011333">
    <property type="entry name" value="SKP1/BTB/POZ_sf"/>
</dbReference>
<reference evidence="1 2" key="1">
    <citation type="submission" date="2018-10" db="EMBL/GenBank/DDBJ databases">
        <title>Complete genome sequence of Malassezia restricta CBS 7877.</title>
        <authorList>
            <person name="Morand S.C."/>
            <person name="Bertignac M."/>
            <person name="Iltis A."/>
            <person name="Kolder I."/>
            <person name="Pirovano W."/>
            <person name="Jourdain R."/>
            <person name="Clavaud C."/>
        </authorList>
    </citation>
    <scope>NUCLEOTIDE SEQUENCE [LARGE SCALE GENOMIC DNA]</scope>
    <source>
        <strain evidence="1 2">CBS 7877</strain>
    </source>
</reference>
<organism evidence="1 2">
    <name type="scientific">Malassezia restricta (strain ATCC 96810 / NBRC 103918 / CBS 7877)</name>
    <name type="common">Seborrheic dermatitis infection agent</name>
    <dbReference type="NCBI Taxonomy" id="425264"/>
    <lineage>
        <taxon>Eukaryota</taxon>
        <taxon>Fungi</taxon>
        <taxon>Dikarya</taxon>
        <taxon>Basidiomycota</taxon>
        <taxon>Ustilaginomycotina</taxon>
        <taxon>Malasseziomycetes</taxon>
        <taxon>Malasseziales</taxon>
        <taxon>Malasseziaceae</taxon>
        <taxon>Malassezia</taxon>
    </lineage>
</organism>
<name>A0A3G2S8V1_MALR7</name>
<dbReference type="EMBL" id="CP033154">
    <property type="protein sequence ID" value="AYO44514.1"/>
    <property type="molecule type" value="Genomic_DNA"/>
</dbReference>
<dbReference type="SUPFAM" id="SSF54695">
    <property type="entry name" value="POZ domain"/>
    <property type="match status" value="1"/>
</dbReference>